<dbReference type="SUPFAM" id="SSF56300">
    <property type="entry name" value="Metallo-dependent phosphatases"/>
    <property type="match status" value="1"/>
</dbReference>
<keyword evidence="2 9" id="KW-0479">Metal-binding</keyword>
<sequence>MRLVHLSDSHLGKAQFNLAEREEDFYSSFSRAIDIAISEKPDLLIYTGDLFDSYRPHPRAFVRAFESLMKLAERGIPIAIIEGNHELGPDVVRKQITSPIANMEALFNRLGYGKLFIRLNAKVERIGDLVVAGLPYKSLGKDVPAMISNLEGKCKSLCNCPSVLMIHQGVKGMIKTFYPELDFSHIASTSFNYVAMGHYHNKVVRRSGNRVFAYPGSTEIVELREAFTSDGSKYILSVDIERDGVDVREIKLETRPFITFSEIIRNTRDLYSLIERIRNEIKGKERPVICGRIQVKESLKPGFSTGEIKRSLSSDALHIAVKERFEEREEVSDEAPLLGLEDTISQLIGSLKIDEDIKSLAIRIFDIWYREGKRGEDFLNEVMRMVEEP</sequence>
<evidence type="ECO:0000256" key="1">
    <source>
        <dbReference type="ARBA" id="ARBA00022722"/>
    </source>
</evidence>
<dbReference type="InterPro" id="IPR029052">
    <property type="entry name" value="Metallo-depent_PP-like"/>
</dbReference>
<comment type="similarity">
    <text evidence="9">Belongs to the MRE11/RAD32 family.</text>
</comment>
<keyword evidence="8 9" id="KW-0464">Manganese</keyword>
<name>A0A429G5E5_9CREN</name>
<keyword evidence="5 9" id="KW-0378">Hydrolase</keyword>
<dbReference type="AlphaFoldDB" id="A0A429G5E5"/>
<comment type="function">
    <text evidence="9">Part of the Rad50/Mre11 complex, which is involved in the early steps of DNA double-strand break (DSB) repair. The complex may facilitate opening of the processed DNA ends to aid in the recruitment of HerA and NurA. Mre11 binds to DSB ends and has both double-stranded 3'-5' exonuclease activity and single-stranded endonuclease activity.</text>
</comment>
<evidence type="ECO:0000256" key="3">
    <source>
        <dbReference type="ARBA" id="ARBA00022759"/>
    </source>
</evidence>
<evidence type="ECO:0000256" key="6">
    <source>
        <dbReference type="ARBA" id="ARBA00022839"/>
    </source>
</evidence>
<comment type="activity regulation">
    <text evidence="9">Nuclease activity is regulated by Rad50.</text>
</comment>
<evidence type="ECO:0000256" key="7">
    <source>
        <dbReference type="ARBA" id="ARBA00023204"/>
    </source>
</evidence>
<dbReference type="InterPro" id="IPR004843">
    <property type="entry name" value="Calcineurin-like_PHP"/>
</dbReference>
<dbReference type="EMBL" id="RCOR01000022">
    <property type="protein sequence ID" value="RSN69051.1"/>
    <property type="molecule type" value="Genomic_DNA"/>
</dbReference>
<dbReference type="PANTHER" id="PTHR30337:SF0">
    <property type="entry name" value="NUCLEASE SBCCD SUBUNIT D"/>
    <property type="match status" value="1"/>
</dbReference>
<dbReference type="HAMAP" id="MF_02044">
    <property type="entry name" value="Mre11"/>
    <property type="match status" value="1"/>
</dbReference>
<evidence type="ECO:0000256" key="8">
    <source>
        <dbReference type="ARBA" id="ARBA00023211"/>
    </source>
</evidence>
<feature type="binding site" evidence="9">
    <location>
        <position position="200"/>
    </location>
    <ligand>
        <name>Mn(2+)</name>
        <dbReference type="ChEBI" id="CHEBI:29035"/>
        <label>1</label>
    </ligand>
</feature>
<keyword evidence="4 9" id="KW-0227">DNA damage</keyword>
<dbReference type="InterPro" id="IPR041796">
    <property type="entry name" value="Mre11_N"/>
</dbReference>
<feature type="binding site" evidence="9">
    <location>
        <position position="10"/>
    </location>
    <ligand>
        <name>Mn(2+)</name>
        <dbReference type="ChEBI" id="CHEBI:29035"/>
        <label>1</label>
    </ligand>
</feature>
<protein>
    <recommendedName>
        <fullName evidence="9">DNA double-strand break repair protein Mre11</fullName>
        <ecNumber evidence="9">3.1.-.-</ecNumber>
    </recommendedName>
</protein>
<dbReference type="Pfam" id="PF00149">
    <property type="entry name" value="Metallophos"/>
    <property type="match status" value="1"/>
</dbReference>
<proteinExistence type="inferred from homology"/>
<feature type="domain" description="Calcineurin-like phosphoesterase" evidence="10">
    <location>
        <begin position="1"/>
        <end position="116"/>
    </location>
</feature>
<keyword evidence="3 9" id="KW-0255">Endonuclease</keyword>
<reference evidence="11 12" key="1">
    <citation type="submission" date="2018-10" db="EMBL/GenBank/DDBJ databases">
        <title>Co-occurring genomic capacity for anaerobic methane metabolism and dissimilatory sulfite reduction discovered in the Korarchaeota.</title>
        <authorList>
            <person name="Mckay L.J."/>
            <person name="Dlakic M."/>
            <person name="Fields M.W."/>
            <person name="Delmont T.O."/>
            <person name="Eren A.M."/>
            <person name="Jay Z.J."/>
            <person name="Klingelsmith K.B."/>
            <person name="Rusch D.B."/>
            <person name="Inskeep W.P."/>
        </authorList>
    </citation>
    <scope>NUCLEOTIDE SEQUENCE [LARGE SCALE GENOMIC DNA]</scope>
    <source>
        <strain evidence="11 12">WS</strain>
    </source>
</reference>
<keyword evidence="6 9" id="KW-0269">Exonuclease</keyword>
<feature type="binding site" evidence="9">
    <location>
        <position position="198"/>
    </location>
    <ligand>
        <name>Mn(2+)</name>
        <dbReference type="ChEBI" id="CHEBI:29035"/>
        <label>2</label>
    </ligand>
</feature>
<evidence type="ECO:0000259" key="10">
    <source>
        <dbReference type="Pfam" id="PF00149"/>
    </source>
</evidence>
<feature type="binding site" evidence="9">
    <location>
        <position position="84"/>
    </location>
    <ligand>
        <name>Mn(2+)</name>
        <dbReference type="ChEBI" id="CHEBI:29035"/>
        <label>2</label>
    </ligand>
</feature>
<organism evidence="11 12">
    <name type="scientific">Candidatus Korarchaeum cryptofilum</name>
    <dbReference type="NCBI Taxonomy" id="498846"/>
    <lineage>
        <taxon>Archaea</taxon>
        <taxon>Thermoproteota</taxon>
        <taxon>Candidatus Korarchaeia</taxon>
        <taxon>Candidatus Korarchaeales</taxon>
        <taxon>Candidatus Korarchaeaceae</taxon>
        <taxon>Candidatus Korarchaeum</taxon>
    </lineage>
</organism>
<evidence type="ECO:0000256" key="5">
    <source>
        <dbReference type="ARBA" id="ARBA00022801"/>
    </source>
</evidence>
<comment type="caution">
    <text evidence="11">The sequence shown here is derived from an EMBL/GenBank/DDBJ whole genome shotgun (WGS) entry which is preliminary data.</text>
</comment>
<dbReference type="Proteomes" id="UP000278149">
    <property type="component" value="Unassembled WGS sequence"/>
</dbReference>
<dbReference type="InterPro" id="IPR032885">
    <property type="entry name" value="Mre11_archaea-type"/>
</dbReference>
<feature type="binding site" evidence="9">
    <location>
        <position position="49"/>
    </location>
    <ligand>
        <name>Mn(2+)</name>
        <dbReference type="ChEBI" id="CHEBI:29035"/>
        <label>1</label>
    </ligand>
</feature>
<comment type="subunit">
    <text evidence="9">Homodimer. Forms a heterotetramer composed of two Mre11 subunits and two Rad50 subunits.</text>
</comment>
<dbReference type="GO" id="GO:0000403">
    <property type="term" value="F:Y-form DNA binding"/>
    <property type="evidence" value="ECO:0007669"/>
    <property type="project" value="UniProtKB-UniRule"/>
</dbReference>
<comment type="cofactor">
    <cofactor evidence="9">
        <name>Mn(2+)</name>
        <dbReference type="ChEBI" id="CHEBI:29035"/>
    </cofactor>
    <text evidence="9">Binds 2 manganese ions per subunit.</text>
</comment>
<evidence type="ECO:0000256" key="2">
    <source>
        <dbReference type="ARBA" id="ARBA00022723"/>
    </source>
</evidence>
<evidence type="ECO:0000256" key="4">
    <source>
        <dbReference type="ARBA" id="ARBA00022763"/>
    </source>
</evidence>
<dbReference type="CDD" id="cd00840">
    <property type="entry name" value="MPP_Mre11_N"/>
    <property type="match status" value="1"/>
</dbReference>
<dbReference type="GO" id="GO:0004519">
    <property type="term" value="F:endonuclease activity"/>
    <property type="evidence" value="ECO:0007669"/>
    <property type="project" value="UniProtKB-UniRule"/>
</dbReference>
<dbReference type="InterPro" id="IPR050535">
    <property type="entry name" value="DNA_Repair-Maintenance_Comp"/>
</dbReference>
<feature type="binding site" evidence="9">
    <location>
        <position position="49"/>
    </location>
    <ligand>
        <name>Mn(2+)</name>
        <dbReference type="ChEBI" id="CHEBI:29035"/>
        <label>2</label>
    </ligand>
</feature>
<gene>
    <name evidence="9" type="primary">mre11</name>
    <name evidence="11" type="ORF">D9Q81_04460</name>
</gene>
<evidence type="ECO:0000256" key="9">
    <source>
        <dbReference type="HAMAP-Rule" id="MF_02044"/>
    </source>
</evidence>
<dbReference type="GO" id="GO:0006302">
    <property type="term" value="P:double-strand break repair"/>
    <property type="evidence" value="ECO:0007669"/>
    <property type="project" value="UniProtKB-UniRule"/>
</dbReference>
<dbReference type="GO" id="GO:0008408">
    <property type="term" value="F:3'-5' exonuclease activity"/>
    <property type="evidence" value="ECO:0007669"/>
    <property type="project" value="UniProtKB-UniRule"/>
</dbReference>
<dbReference type="EC" id="3.1.-.-" evidence="9"/>
<accession>A0A429G5E5</accession>
<feature type="binding site" evidence="9">
    <location>
        <position position="167"/>
    </location>
    <ligand>
        <name>Mn(2+)</name>
        <dbReference type="ChEBI" id="CHEBI:29035"/>
        <label>2</label>
    </ligand>
</feature>
<evidence type="ECO:0000313" key="12">
    <source>
        <dbReference type="Proteomes" id="UP000278149"/>
    </source>
</evidence>
<evidence type="ECO:0000313" key="11">
    <source>
        <dbReference type="EMBL" id="RSN69051.1"/>
    </source>
</evidence>
<dbReference type="GO" id="GO:0030145">
    <property type="term" value="F:manganese ion binding"/>
    <property type="evidence" value="ECO:0007669"/>
    <property type="project" value="UniProtKB-UniRule"/>
</dbReference>
<dbReference type="GO" id="GO:0045027">
    <property type="term" value="F:DNA end binding"/>
    <property type="evidence" value="ECO:0007669"/>
    <property type="project" value="UniProtKB-UniRule"/>
</dbReference>
<dbReference type="RefSeq" id="WP_125741581.1">
    <property type="nucleotide sequence ID" value="NZ_RCOR01000022.1"/>
</dbReference>
<keyword evidence="7 9" id="KW-0234">DNA repair</keyword>
<feature type="binding site" evidence="9">
    <location>
        <position position="8"/>
    </location>
    <ligand>
        <name>Mn(2+)</name>
        <dbReference type="ChEBI" id="CHEBI:29035"/>
        <label>1</label>
    </ligand>
</feature>
<dbReference type="PANTHER" id="PTHR30337">
    <property type="entry name" value="COMPONENT OF ATP-DEPENDENT DSDNA EXONUCLEASE"/>
    <property type="match status" value="1"/>
</dbReference>
<keyword evidence="1 9" id="KW-0540">Nuclease</keyword>
<dbReference type="Gene3D" id="3.60.21.10">
    <property type="match status" value="1"/>
</dbReference>
<feature type="active site" description="Proton donor" evidence="9">
    <location>
        <position position="85"/>
    </location>
</feature>